<feature type="chain" id="PRO_5020787814" evidence="1">
    <location>
        <begin position="22"/>
        <end position="174"/>
    </location>
</feature>
<comment type="caution">
    <text evidence="2">The sequence shown here is derived from an EMBL/GenBank/DDBJ whole genome shotgun (WGS) entry which is preliminary data.</text>
</comment>
<organism evidence="2 3">
    <name type="scientific">Pedobacter metabolipauper</name>
    <dbReference type="NCBI Taxonomy" id="425513"/>
    <lineage>
        <taxon>Bacteria</taxon>
        <taxon>Pseudomonadati</taxon>
        <taxon>Bacteroidota</taxon>
        <taxon>Sphingobacteriia</taxon>
        <taxon>Sphingobacteriales</taxon>
        <taxon>Sphingobacteriaceae</taxon>
        <taxon>Pedobacter</taxon>
    </lineage>
</organism>
<keyword evidence="3" id="KW-1185">Reference proteome</keyword>
<dbReference type="OrthoDB" id="794757at2"/>
<dbReference type="Proteomes" id="UP000295620">
    <property type="component" value="Unassembled WGS sequence"/>
</dbReference>
<evidence type="ECO:0000313" key="3">
    <source>
        <dbReference type="Proteomes" id="UP000295620"/>
    </source>
</evidence>
<accession>A0A4R6SR85</accession>
<evidence type="ECO:0000256" key="1">
    <source>
        <dbReference type="SAM" id="SignalP"/>
    </source>
</evidence>
<proteinExistence type="predicted"/>
<reference evidence="2 3" key="1">
    <citation type="submission" date="2019-03" db="EMBL/GenBank/DDBJ databases">
        <title>Genomic Encyclopedia of Archaeal and Bacterial Type Strains, Phase II (KMG-II): from individual species to whole genera.</title>
        <authorList>
            <person name="Goeker M."/>
        </authorList>
    </citation>
    <scope>NUCLEOTIDE SEQUENCE [LARGE SCALE GENOMIC DNA]</scope>
    <source>
        <strain evidence="2 3">DSM 19035</strain>
    </source>
</reference>
<name>A0A4R6SR85_9SPHI</name>
<feature type="signal peptide" evidence="1">
    <location>
        <begin position="1"/>
        <end position="21"/>
    </location>
</feature>
<dbReference type="EMBL" id="SNYC01000007">
    <property type="protein sequence ID" value="TDQ06867.1"/>
    <property type="molecule type" value="Genomic_DNA"/>
</dbReference>
<sequence length="174" mass="20093">MKRILSIPVILLFCISCNPSAEVRQKDNYFDIKDYFNKEITRLSLKKPVFTKTVAVDTASETKTVNIKDWKRELSAFTDADLNKASWKGLFKVQKNGSQEVYTSDHEKVPVKKVTVFYKGTQVKGFNILIRNNNSLYTSTDSLTYYADSIYRVKKTQHIRLLSPKVYTITGKFK</sequence>
<protein>
    <submittedName>
        <fullName evidence="2">Uncharacterized protein</fullName>
    </submittedName>
</protein>
<keyword evidence="1" id="KW-0732">Signal</keyword>
<dbReference type="RefSeq" id="WP_133577699.1">
    <property type="nucleotide sequence ID" value="NZ_SNYC01000007.1"/>
</dbReference>
<gene>
    <name evidence="2" type="ORF">ATK78_3879</name>
</gene>
<evidence type="ECO:0000313" key="2">
    <source>
        <dbReference type="EMBL" id="TDQ06867.1"/>
    </source>
</evidence>
<dbReference type="AlphaFoldDB" id="A0A4R6SR85"/>